<name>A0A0U5BAV3_9BACL</name>
<dbReference type="PANTHER" id="PTHR46066">
    <property type="entry name" value="CHITINASE DOMAIN-CONTAINING PROTEIN 1 FAMILY MEMBER"/>
    <property type="match status" value="1"/>
</dbReference>
<dbReference type="EMBL" id="AP017312">
    <property type="protein sequence ID" value="BAU28028.1"/>
    <property type="molecule type" value="Genomic_DNA"/>
</dbReference>
<dbReference type="PROSITE" id="PS51910">
    <property type="entry name" value="GH18_2"/>
    <property type="match status" value="1"/>
</dbReference>
<protein>
    <submittedName>
        <fullName evidence="1">Putative sporulation-specific glycosylase YdhD</fullName>
        <ecNumber evidence="1">3.2.-.-</ecNumber>
    </submittedName>
</protein>
<dbReference type="InterPro" id="IPR017853">
    <property type="entry name" value="GH"/>
</dbReference>
<dbReference type="AlphaFoldDB" id="A0A0U5BAV3"/>
<evidence type="ECO:0000313" key="1">
    <source>
        <dbReference type="EMBL" id="BAU28028.1"/>
    </source>
</evidence>
<dbReference type="GO" id="GO:0005975">
    <property type="term" value="P:carbohydrate metabolic process"/>
    <property type="evidence" value="ECO:0007669"/>
    <property type="project" value="InterPro"/>
</dbReference>
<keyword evidence="2" id="KW-1185">Reference proteome</keyword>
<dbReference type="Proteomes" id="UP000217696">
    <property type="component" value="Chromosome"/>
</dbReference>
<dbReference type="Gene3D" id="3.10.50.10">
    <property type="match status" value="1"/>
</dbReference>
<dbReference type="OrthoDB" id="9775889at2"/>
<sequence length="524" mass="57942">MRKKLILIALIGSLLGGDAWAQSQEEALPFTDIGDSYARTYITELHEKGMIDGVGNQMYEPHSPVTRAAFVTMLMRVMKKEATPGGIPSFKDVPPSSWPYGWVQAAVYTNTVSGVAPGQFASDQSVTRQEAATLLARALTLVHAGDTATASVPFTDGYAVANWARGSVAAVQKQGIMTGDNGYFRPADTLTREELAVLMHKVLAQETSAQPVTSVMPIHLGWQYDISNDEYKTRVTASGMVNTLSPRWFFLDAEGAGSYGVDESLIRFAKDNNKQMWPLVGNRFNGENTHKQLSDEGKRGALVRQLAGYARTYGLAGLNIDFENIDPADRTYFTAFIRELGTELHRDGRKLSVDVPPDLGTDWSDPYDFAELARYADYLVVMAYNEHWSEGRQIGSNASLPWVRSHVEKLLKIVPRDRLIVALPLYTMQWEQTGKGISAQEISQAASLEQAQKSGARPVWDASAAQYMVRIPHNGTVQSMWLEDSRSLSAKYEAMRTLGVAGVAFWYIGGEENNIWPALRNARN</sequence>
<dbReference type="EC" id="3.2.-.-" evidence="1"/>
<dbReference type="GO" id="GO:0016798">
    <property type="term" value="F:hydrolase activity, acting on glycosyl bonds"/>
    <property type="evidence" value="ECO:0007669"/>
    <property type="project" value="UniProtKB-KW"/>
</dbReference>
<dbReference type="PROSITE" id="PS51272">
    <property type="entry name" value="SLH"/>
    <property type="match status" value="3"/>
</dbReference>
<dbReference type="InterPro" id="IPR001119">
    <property type="entry name" value="SLH_dom"/>
</dbReference>
<dbReference type="SUPFAM" id="SSF51445">
    <property type="entry name" value="(Trans)glycosidases"/>
    <property type="match status" value="1"/>
</dbReference>
<proteinExistence type="predicted"/>
<dbReference type="InterPro" id="IPR001223">
    <property type="entry name" value="Glyco_hydro18_cat"/>
</dbReference>
<dbReference type="GO" id="GO:0008061">
    <property type="term" value="F:chitin binding"/>
    <property type="evidence" value="ECO:0007669"/>
    <property type="project" value="InterPro"/>
</dbReference>
<evidence type="ECO:0000313" key="2">
    <source>
        <dbReference type="Proteomes" id="UP000217696"/>
    </source>
</evidence>
<dbReference type="RefSeq" id="WP_096465819.1">
    <property type="nucleotide sequence ID" value="NZ_AP017312.1"/>
</dbReference>
<dbReference type="Pfam" id="PF00395">
    <property type="entry name" value="SLH"/>
    <property type="match status" value="3"/>
</dbReference>
<dbReference type="SMART" id="SM00636">
    <property type="entry name" value="Glyco_18"/>
    <property type="match status" value="1"/>
</dbReference>
<gene>
    <name evidence="1" type="primary">ydhD</name>
    <name evidence="1" type="ORF">CB4_02202</name>
</gene>
<organism evidence="1 2">
    <name type="scientific">Aneurinibacillus soli</name>
    <dbReference type="NCBI Taxonomy" id="1500254"/>
    <lineage>
        <taxon>Bacteria</taxon>
        <taxon>Bacillati</taxon>
        <taxon>Bacillota</taxon>
        <taxon>Bacilli</taxon>
        <taxon>Bacillales</taxon>
        <taxon>Paenibacillaceae</taxon>
        <taxon>Aneurinibacillus group</taxon>
        <taxon>Aneurinibacillus</taxon>
    </lineage>
</organism>
<reference evidence="1 2" key="1">
    <citation type="submission" date="2015-12" db="EMBL/GenBank/DDBJ databases">
        <title>Genome sequence of Aneurinibacillus soli.</title>
        <authorList>
            <person name="Lee J.S."/>
            <person name="Lee K.C."/>
            <person name="Kim K.K."/>
            <person name="Lee B.W."/>
        </authorList>
    </citation>
    <scope>NUCLEOTIDE SEQUENCE [LARGE SCALE GENOMIC DNA]</scope>
    <source>
        <strain evidence="1 2">CB4</strain>
    </source>
</reference>
<keyword evidence="1" id="KW-0378">Hydrolase</keyword>
<dbReference type="Pfam" id="PF00704">
    <property type="entry name" value="Glyco_hydro_18"/>
    <property type="match status" value="1"/>
</dbReference>
<dbReference type="InterPro" id="IPR029070">
    <property type="entry name" value="Chitinase_insertion_sf"/>
</dbReference>
<dbReference type="KEGG" id="asoc:CB4_02202"/>
<dbReference type="Gene3D" id="3.20.20.80">
    <property type="entry name" value="Glycosidases"/>
    <property type="match status" value="1"/>
</dbReference>
<dbReference type="PANTHER" id="PTHR46066:SF2">
    <property type="entry name" value="CHITINASE DOMAIN-CONTAINING PROTEIN 1"/>
    <property type="match status" value="1"/>
</dbReference>
<keyword evidence="1" id="KW-0326">Glycosidase</keyword>
<dbReference type="InterPro" id="IPR011583">
    <property type="entry name" value="Chitinase_II/V-like_cat"/>
</dbReference>
<accession>A0A0U5BAV3</accession>